<dbReference type="NCBIfam" id="TIGR01379">
    <property type="entry name" value="thiL"/>
    <property type="match status" value="1"/>
</dbReference>
<protein>
    <recommendedName>
        <fullName evidence="2">Thiamine-monophosphate kinase</fullName>
        <shortName evidence="2">TMP kinase</shortName>
        <shortName evidence="2">Thiamine-phosphate kinase</shortName>
        <ecNumber evidence="2">2.7.4.16</ecNumber>
    </recommendedName>
</protein>
<dbReference type="GO" id="GO:0000287">
    <property type="term" value="F:magnesium ion binding"/>
    <property type="evidence" value="ECO:0007669"/>
    <property type="project" value="UniProtKB-UniRule"/>
</dbReference>
<feature type="binding site" evidence="2">
    <location>
        <position position="72"/>
    </location>
    <ligand>
        <name>Mg(2+)</name>
        <dbReference type="ChEBI" id="CHEBI:18420"/>
        <label>4</label>
    </ligand>
</feature>
<dbReference type="InterPro" id="IPR036921">
    <property type="entry name" value="PurM-like_N_sf"/>
</dbReference>
<keyword evidence="2" id="KW-0460">Magnesium</keyword>
<dbReference type="Gene3D" id="3.30.1330.10">
    <property type="entry name" value="PurM-like, N-terminal domain"/>
    <property type="match status" value="1"/>
</dbReference>
<comment type="caution">
    <text evidence="2">Lacks conserved residue(s) required for the propagation of feature annotation.</text>
</comment>
<evidence type="ECO:0000256" key="1">
    <source>
        <dbReference type="ARBA" id="ARBA00022977"/>
    </source>
</evidence>
<dbReference type="GO" id="GO:0009228">
    <property type="term" value="P:thiamine biosynthetic process"/>
    <property type="evidence" value="ECO:0007669"/>
    <property type="project" value="UniProtKB-KW"/>
</dbReference>
<comment type="pathway">
    <text evidence="2">Cofactor biosynthesis; thiamine diphosphate biosynthesis; thiamine diphosphate from thiamine phosphate: step 1/1.</text>
</comment>
<feature type="binding site" evidence="2">
    <location>
        <position position="143"/>
    </location>
    <ligand>
        <name>ATP</name>
        <dbReference type="ChEBI" id="CHEBI:30616"/>
    </ligand>
</feature>
<dbReference type="PANTHER" id="PTHR30270:SF0">
    <property type="entry name" value="THIAMINE-MONOPHOSPHATE KINASE"/>
    <property type="match status" value="1"/>
</dbReference>
<gene>
    <name evidence="2 5" type="primary">thiL</name>
    <name evidence="5" type="ORF">IFO71_04725</name>
</gene>
<evidence type="ECO:0000259" key="3">
    <source>
        <dbReference type="Pfam" id="PF00586"/>
    </source>
</evidence>
<feature type="binding site" evidence="2">
    <location>
        <position position="254"/>
    </location>
    <ligand>
        <name>substrate</name>
    </ligand>
</feature>
<dbReference type="PIRSF" id="PIRSF005303">
    <property type="entry name" value="Thiam_monoph_kin"/>
    <property type="match status" value="1"/>
</dbReference>
<comment type="caution">
    <text evidence="5">The sequence shown here is derived from an EMBL/GenBank/DDBJ whole genome shotgun (WGS) entry which is preliminary data.</text>
</comment>
<evidence type="ECO:0000313" key="5">
    <source>
        <dbReference type="EMBL" id="MBD8525040.1"/>
    </source>
</evidence>
<comment type="miscellaneous">
    <text evidence="2">Reaction mechanism of ThiL seems to utilize a direct, inline transfer of the gamma-phosphate of ATP to TMP rather than a phosphorylated enzyme intermediate.</text>
</comment>
<reference evidence="5 6" key="1">
    <citation type="submission" date="2020-09" db="EMBL/GenBank/DDBJ databases">
        <title>Pseudoxanthomonas sp. CAU 1598 isolated from sand of Yaerae Beach.</title>
        <authorList>
            <person name="Kim W."/>
        </authorList>
    </citation>
    <scope>NUCLEOTIDE SEQUENCE [LARGE SCALE GENOMIC DNA]</scope>
    <source>
        <strain evidence="5 6">CAU 1598</strain>
    </source>
</reference>
<feature type="binding site" evidence="2">
    <location>
        <position position="72"/>
    </location>
    <ligand>
        <name>Mg(2+)</name>
        <dbReference type="ChEBI" id="CHEBI:18420"/>
        <label>2</label>
    </ligand>
</feature>
<name>A0AAW3ZJD1_9GAMM</name>
<feature type="binding site" evidence="2">
    <location>
        <begin position="118"/>
        <end position="119"/>
    </location>
    <ligand>
        <name>ATP</name>
        <dbReference type="ChEBI" id="CHEBI:30616"/>
    </ligand>
</feature>
<dbReference type="GO" id="GO:0005524">
    <property type="term" value="F:ATP binding"/>
    <property type="evidence" value="ECO:0007669"/>
    <property type="project" value="UniProtKB-UniRule"/>
</dbReference>
<dbReference type="SUPFAM" id="SSF56042">
    <property type="entry name" value="PurM C-terminal domain-like"/>
    <property type="match status" value="1"/>
</dbReference>
<feature type="binding site" evidence="2">
    <location>
        <position position="27"/>
    </location>
    <ligand>
        <name>Mg(2+)</name>
        <dbReference type="ChEBI" id="CHEBI:18420"/>
        <label>4</label>
    </ligand>
</feature>
<dbReference type="PANTHER" id="PTHR30270">
    <property type="entry name" value="THIAMINE-MONOPHOSPHATE KINASE"/>
    <property type="match status" value="1"/>
</dbReference>
<feature type="binding site" evidence="2">
    <location>
        <position position="51"/>
    </location>
    <ligand>
        <name>substrate</name>
    </ligand>
</feature>
<feature type="binding site" evidence="2">
    <location>
        <position position="44"/>
    </location>
    <ligand>
        <name>Mg(2+)</name>
        <dbReference type="ChEBI" id="CHEBI:18420"/>
        <label>1</label>
    </ligand>
</feature>
<feature type="binding site" evidence="2">
    <location>
        <position position="42"/>
    </location>
    <ligand>
        <name>Mg(2+)</name>
        <dbReference type="ChEBI" id="CHEBI:18420"/>
        <label>4</label>
    </ligand>
</feature>
<feature type="binding site" evidence="2">
    <location>
        <position position="203"/>
    </location>
    <ligand>
        <name>Mg(2+)</name>
        <dbReference type="ChEBI" id="CHEBI:18420"/>
        <label>3</label>
    </ligand>
</feature>
<dbReference type="RefSeq" id="WP_192028387.1">
    <property type="nucleotide sequence ID" value="NZ_JACYTR010000006.1"/>
</dbReference>
<organism evidence="5 6">
    <name type="scientific">Pseudomarimonas arenosa</name>
    <dbReference type="NCBI Taxonomy" id="2774145"/>
    <lineage>
        <taxon>Bacteria</taxon>
        <taxon>Pseudomonadati</taxon>
        <taxon>Pseudomonadota</taxon>
        <taxon>Gammaproteobacteria</taxon>
        <taxon>Lysobacterales</taxon>
        <taxon>Lysobacteraceae</taxon>
        <taxon>Pseudomarimonas</taxon>
    </lineage>
</organism>
<accession>A0AAW3ZJD1</accession>
<dbReference type="InterPro" id="IPR036676">
    <property type="entry name" value="PurM-like_C_sf"/>
</dbReference>
<keyword evidence="2" id="KW-0067">ATP-binding</keyword>
<dbReference type="GO" id="GO:0009229">
    <property type="term" value="P:thiamine diphosphate biosynthetic process"/>
    <property type="evidence" value="ECO:0007669"/>
    <property type="project" value="UniProtKB-UniRule"/>
</dbReference>
<dbReference type="Gene3D" id="3.90.650.10">
    <property type="entry name" value="PurM-like C-terminal domain"/>
    <property type="match status" value="1"/>
</dbReference>
<dbReference type="AlphaFoldDB" id="A0AAW3ZJD1"/>
<feature type="binding site" evidence="2">
    <location>
        <position position="119"/>
    </location>
    <ligand>
        <name>Mg(2+)</name>
        <dbReference type="ChEBI" id="CHEBI:18420"/>
        <label>1</label>
    </ligand>
</feature>
<proteinExistence type="inferred from homology"/>
<dbReference type="SUPFAM" id="SSF55326">
    <property type="entry name" value="PurM N-terminal domain-like"/>
    <property type="match status" value="1"/>
</dbReference>
<dbReference type="InterPro" id="IPR010918">
    <property type="entry name" value="PurM-like_C_dom"/>
</dbReference>
<dbReference type="GO" id="GO:0009030">
    <property type="term" value="F:thiamine-phosphate kinase activity"/>
    <property type="evidence" value="ECO:0007669"/>
    <property type="project" value="UniProtKB-UniRule"/>
</dbReference>
<feature type="binding site" evidence="2">
    <location>
        <position position="27"/>
    </location>
    <ligand>
        <name>Mg(2+)</name>
        <dbReference type="ChEBI" id="CHEBI:18420"/>
        <label>3</label>
    </ligand>
</feature>
<keyword evidence="2 5" id="KW-0418">Kinase</keyword>
<dbReference type="InterPro" id="IPR016188">
    <property type="entry name" value="PurM-like_N"/>
</dbReference>
<evidence type="ECO:0000256" key="2">
    <source>
        <dbReference type="HAMAP-Rule" id="MF_02128"/>
    </source>
</evidence>
<feature type="binding site" evidence="2">
    <location>
        <position position="310"/>
    </location>
    <ligand>
        <name>substrate</name>
    </ligand>
</feature>
<feature type="binding site" evidence="2">
    <location>
        <position position="72"/>
    </location>
    <ligand>
        <name>Mg(2+)</name>
        <dbReference type="ChEBI" id="CHEBI:18420"/>
        <label>3</label>
    </ligand>
</feature>
<dbReference type="InterPro" id="IPR006283">
    <property type="entry name" value="ThiL-like"/>
</dbReference>
<dbReference type="Proteomes" id="UP000613768">
    <property type="component" value="Unassembled WGS sequence"/>
</dbReference>
<evidence type="ECO:0000313" key="6">
    <source>
        <dbReference type="Proteomes" id="UP000613768"/>
    </source>
</evidence>
<dbReference type="Pfam" id="PF00586">
    <property type="entry name" value="AIRS"/>
    <property type="match status" value="1"/>
</dbReference>
<evidence type="ECO:0000259" key="4">
    <source>
        <dbReference type="Pfam" id="PF02769"/>
    </source>
</evidence>
<comment type="function">
    <text evidence="2">Catalyzes the ATP-dependent phosphorylation of thiamine-monophosphate (TMP) to form thiamine-pyrophosphate (TPP), the active form of vitamin B1.</text>
</comment>
<keyword evidence="2" id="KW-0479">Metal-binding</keyword>
<feature type="binding site" evidence="2">
    <location>
        <position position="205"/>
    </location>
    <ligand>
        <name>ATP</name>
        <dbReference type="ChEBI" id="CHEBI:30616"/>
    </ligand>
</feature>
<keyword evidence="2 5" id="KW-0808">Transferase</keyword>
<feature type="domain" description="PurM-like N-terminal" evidence="3">
    <location>
        <begin position="25"/>
        <end position="135"/>
    </location>
</feature>
<keyword evidence="1 2" id="KW-0784">Thiamine biosynthesis</keyword>
<feature type="binding site" evidence="2">
    <location>
        <position position="206"/>
    </location>
    <ligand>
        <name>Mg(2+)</name>
        <dbReference type="ChEBI" id="CHEBI:18420"/>
        <label>5</label>
    </ligand>
</feature>
<dbReference type="Pfam" id="PF02769">
    <property type="entry name" value="AIRS_C"/>
    <property type="match status" value="1"/>
</dbReference>
<keyword evidence="2" id="KW-0547">Nucleotide-binding</keyword>
<dbReference type="CDD" id="cd02194">
    <property type="entry name" value="ThiL"/>
    <property type="match status" value="1"/>
</dbReference>
<dbReference type="EC" id="2.7.4.16" evidence="2"/>
<feature type="binding site" evidence="2">
    <location>
        <position position="44"/>
    </location>
    <ligand>
        <name>Mg(2+)</name>
        <dbReference type="ChEBI" id="CHEBI:18420"/>
        <label>2</label>
    </ligand>
</feature>
<dbReference type="HAMAP" id="MF_02128">
    <property type="entry name" value="TMP_kinase"/>
    <property type="match status" value="1"/>
</dbReference>
<comment type="catalytic activity">
    <reaction evidence="2">
        <text>thiamine phosphate + ATP = thiamine diphosphate + ADP</text>
        <dbReference type="Rhea" id="RHEA:15913"/>
        <dbReference type="ChEBI" id="CHEBI:30616"/>
        <dbReference type="ChEBI" id="CHEBI:37575"/>
        <dbReference type="ChEBI" id="CHEBI:58937"/>
        <dbReference type="ChEBI" id="CHEBI:456216"/>
        <dbReference type="EC" id="2.7.4.16"/>
    </reaction>
</comment>
<sequence length="316" mass="33402">MAEFELIDAIARRVRRRRDVAVGIGDDAALLNPPPGYQLAITQDTLNESVHFRSGDDPEAIGCKAAAVNLSDLAAMAAEPAWCTLSLALPDADRPWLDAFLDGFTGLLAEHDVALVGGDTTRGPCSISVTLLGLVPEGQGLRRDAGKVGDDLWVTGSLGDAAAGLAGMGSGDQANYLRGRLLRPQPRIAAGLALRRHARACIDVSDGLLADLGHVLRASGVGAELWLSALPASPALQACTEREQRWQLQCAGGDDYELLFSAAPVDRVAIERLVQASGTPVARIGRLVDTPGCLISDPDGQRWQPSDLGYQHFQTT</sequence>
<dbReference type="EMBL" id="JACYTR010000006">
    <property type="protein sequence ID" value="MBD8525040.1"/>
    <property type="molecule type" value="Genomic_DNA"/>
</dbReference>
<comment type="similarity">
    <text evidence="2">Belongs to the thiamine-monophosphate kinase family.</text>
</comment>
<feature type="domain" description="PurM-like C-terminal" evidence="4">
    <location>
        <begin position="147"/>
        <end position="291"/>
    </location>
</feature>
<keyword evidence="6" id="KW-1185">Reference proteome</keyword>